<protein>
    <submittedName>
        <fullName evidence="1">Mycobacterium numidiamassiliense ORFan</fullName>
    </submittedName>
</protein>
<proteinExistence type="predicted"/>
<dbReference type="STRING" id="1841861.GCA_900157365_00389"/>
<evidence type="ECO:0000313" key="2">
    <source>
        <dbReference type="Proteomes" id="UP000240424"/>
    </source>
</evidence>
<dbReference type="AlphaFoldDB" id="A0A2U3P7Z9"/>
<accession>A0A2U3P7Z9</accession>
<reference evidence="1 2" key="1">
    <citation type="submission" date="2017-01" db="EMBL/GenBank/DDBJ databases">
        <authorList>
            <consortium name="Urmite Genomes"/>
        </authorList>
    </citation>
    <scope>NUCLEOTIDE SEQUENCE [LARGE SCALE GENOMIC DNA]</scope>
    <source>
        <strain evidence="1 2">AB215</strain>
    </source>
</reference>
<organism evidence="1 2">
    <name type="scientific">Mycobacterium numidiamassiliense</name>
    <dbReference type="NCBI Taxonomy" id="1841861"/>
    <lineage>
        <taxon>Bacteria</taxon>
        <taxon>Bacillati</taxon>
        <taxon>Actinomycetota</taxon>
        <taxon>Actinomycetes</taxon>
        <taxon>Mycobacteriales</taxon>
        <taxon>Mycobacteriaceae</taxon>
        <taxon>Mycobacterium</taxon>
    </lineage>
</organism>
<evidence type="ECO:0000313" key="1">
    <source>
        <dbReference type="EMBL" id="SPM39879.1"/>
    </source>
</evidence>
<name>A0A2U3P7Z9_9MYCO</name>
<keyword evidence="2" id="KW-1185">Reference proteome</keyword>
<dbReference type="Proteomes" id="UP000240424">
    <property type="component" value="Unassembled WGS sequence"/>
</dbReference>
<dbReference type="EMBL" id="FUEZ01000004">
    <property type="protein sequence ID" value="SPM39879.1"/>
    <property type="molecule type" value="Genomic_DNA"/>
</dbReference>
<sequence>MPHSRPSQGLDALISMLLNMACATKLGDRPIAGGRWQWAGWMARSHSSPVRHADRAEAPVRLAQEGADIIAVDICRKFEASPADGAMPEAA</sequence>
<gene>
    <name evidence="1" type="ORF">MNAB215_2072</name>
</gene>